<dbReference type="RefSeq" id="WP_075587830.1">
    <property type="nucleotide sequence ID" value="NZ_MSYM01000018.1"/>
</dbReference>
<gene>
    <name evidence="4" type="ORF">BLL52_3727</name>
</gene>
<evidence type="ECO:0000256" key="1">
    <source>
        <dbReference type="SAM" id="MobiDB-lite"/>
    </source>
</evidence>
<dbReference type="Pfam" id="PF05036">
    <property type="entry name" value="SPOR"/>
    <property type="match status" value="1"/>
</dbReference>
<proteinExistence type="predicted"/>
<feature type="compositionally biased region" description="Low complexity" evidence="1">
    <location>
        <begin position="117"/>
        <end position="127"/>
    </location>
</feature>
<dbReference type="Proteomes" id="UP000185911">
    <property type="component" value="Unassembled WGS sequence"/>
</dbReference>
<dbReference type="PANTHER" id="PTHR38687:SF1">
    <property type="entry name" value="CELL DIVISION PROTEIN DEDD"/>
    <property type="match status" value="1"/>
</dbReference>
<keyword evidence="2" id="KW-0472">Membrane</keyword>
<dbReference type="GO" id="GO:0030428">
    <property type="term" value="C:cell septum"/>
    <property type="evidence" value="ECO:0007669"/>
    <property type="project" value="TreeGrafter"/>
</dbReference>
<feature type="domain" description="SPOR" evidence="3">
    <location>
        <begin position="199"/>
        <end position="277"/>
    </location>
</feature>
<protein>
    <submittedName>
        <fullName evidence="4">Sporulation related protein</fullName>
    </submittedName>
</protein>
<keyword evidence="2" id="KW-1133">Transmembrane helix</keyword>
<dbReference type="STRING" id="81479.RA876_12495"/>
<reference evidence="4 5" key="1">
    <citation type="submission" date="2017-01" db="EMBL/GenBank/DDBJ databases">
        <title>Genome sequence of Rhodoferax antarcticus ANT.BR, a psychrophilic purple nonsulfur bacterium from an Antarctic microbial mat.</title>
        <authorList>
            <person name="Baker J."/>
            <person name="Riester C."/>
            <person name="Skinner B."/>
            <person name="Newell A."/>
            <person name="Swingley W."/>
            <person name="Madigan M."/>
            <person name="Jung D."/>
            <person name="Asao M."/>
            <person name="Chen M."/>
            <person name="Loughlin P."/>
            <person name="Pan H."/>
            <person name="Lin S."/>
            <person name="Li N."/>
            <person name="Shaw J."/>
            <person name="Prado M."/>
            <person name="Sherman C."/>
            <person name="Li X."/>
            <person name="Tang J."/>
            <person name="Blankenship R."/>
            <person name="Zhao T."/>
            <person name="Touchman J."/>
            <person name="Sattley M."/>
        </authorList>
    </citation>
    <scope>NUCLEOTIDE SEQUENCE [LARGE SCALE GENOMIC DNA]</scope>
    <source>
        <strain evidence="4 5">ANT.BR</strain>
    </source>
</reference>
<feature type="transmembrane region" description="Helical" evidence="2">
    <location>
        <begin position="34"/>
        <end position="52"/>
    </location>
</feature>
<name>A0A1Q8YA60_9BURK</name>
<comment type="caution">
    <text evidence="4">The sequence shown here is derived from an EMBL/GenBank/DDBJ whole genome shotgun (WGS) entry which is preliminary data.</text>
</comment>
<dbReference type="GO" id="GO:0032506">
    <property type="term" value="P:cytokinetic process"/>
    <property type="evidence" value="ECO:0007669"/>
    <property type="project" value="TreeGrafter"/>
</dbReference>
<dbReference type="GO" id="GO:0032153">
    <property type="term" value="C:cell division site"/>
    <property type="evidence" value="ECO:0007669"/>
    <property type="project" value="TreeGrafter"/>
</dbReference>
<dbReference type="InterPro" id="IPR007730">
    <property type="entry name" value="SPOR-like_dom"/>
</dbReference>
<keyword evidence="2" id="KW-0812">Transmembrane</keyword>
<dbReference type="InterPro" id="IPR052521">
    <property type="entry name" value="Cell_div_SPOR-domain"/>
</dbReference>
<dbReference type="Gene3D" id="3.30.70.1070">
    <property type="entry name" value="Sporulation related repeat"/>
    <property type="match status" value="1"/>
</dbReference>
<evidence type="ECO:0000313" key="5">
    <source>
        <dbReference type="Proteomes" id="UP000185911"/>
    </source>
</evidence>
<evidence type="ECO:0000313" key="4">
    <source>
        <dbReference type="EMBL" id="OLP04908.1"/>
    </source>
</evidence>
<evidence type="ECO:0000256" key="2">
    <source>
        <dbReference type="SAM" id="Phobius"/>
    </source>
</evidence>
<organism evidence="4 5">
    <name type="scientific">Rhodoferax antarcticus ANT.BR</name>
    <dbReference type="NCBI Taxonomy" id="1111071"/>
    <lineage>
        <taxon>Bacteria</taxon>
        <taxon>Pseudomonadati</taxon>
        <taxon>Pseudomonadota</taxon>
        <taxon>Betaproteobacteria</taxon>
        <taxon>Burkholderiales</taxon>
        <taxon>Comamonadaceae</taxon>
        <taxon>Rhodoferax</taxon>
    </lineage>
</organism>
<dbReference type="InterPro" id="IPR036680">
    <property type="entry name" value="SPOR-like_sf"/>
</dbReference>
<dbReference type="SUPFAM" id="SSF110997">
    <property type="entry name" value="Sporulation related repeat"/>
    <property type="match status" value="1"/>
</dbReference>
<keyword evidence="5" id="KW-1185">Reference proteome</keyword>
<dbReference type="AlphaFoldDB" id="A0A1Q8YA60"/>
<accession>A0A1Q8YA60</accession>
<sequence>MAFFKFRKGTDESPRAPAQPQSIEAIRQRAKYRLAGATLLVLIGVVGLPMLFDKQPRPMAVDTPISIPDRNKVPALVIPATPAVAPPVATATAPEVAAEAVAKPATPVSPEKTNETAAASADNNNASKPPLALTDKAQAATNIIEKEAPAVSKPEPTKPETNRAQALLDGKEADAKAAKATQTVKAEAADANPVATKPPATEGRFVVQVGAFAENARAHEVRMKLERAGLKTYAQTAQTKDGQRIRVRLGPFATRAEAEKAAEKVKKLSLPAAVLTL</sequence>
<evidence type="ECO:0000259" key="3">
    <source>
        <dbReference type="PROSITE" id="PS51724"/>
    </source>
</evidence>
<dbReference type="EMBL" id="MSYM01000018">
    <property type="protein sequence ID" value="OLP04908.1"/>
    <property type="molecule type" value="Genomic_DNA"/>
</dbReference>
<dbReference type="PROSITE" id="PS51724">
    <property type="entry name" value="SPOR"/>
    <property type="match status" value="1"/>
</dbReference>
<feature type="region of interest" description="Disordered" evidence="1">
    <location>
        <begin position="1"/>
        <end position="20"/>
    </location>
</feature>
<feature type="region of interest" description="Disordered" evidence="1">
    <location>
        <begin position="101"/>
        <end position="130"/>
    </location>
</feature>
<dbReference type="GO" id="GO:0042834">
    <property type="term" value="F:peptidoglycan binding"/>
    <property type="evidence" value="ECO:0007669"/>
    <property type="project" value="InterPro"/>
</dbReference>
<dbReference type="PANTHER" id="PTHR38687">
    <property type="entry name" value="CELL DIVISION PROTEIN DEDD-RELATED"/>
    <property type="match status" value="1"/>
</dbReference>